<sequence>MGVFTLVVLVFEPDHVLPLTWQDVEGSHDEFWFKSCLLSQLFES</sequence>
<evidence type="ECO:0000313" key="1">
    <source>
        <dbReference type="EMBL" id="EPC02310.1"/>
    </source>
</evidence>
<proteinExistence type="predicted"/>
<dbReference type="Proteomes" id="UP000014463">
    <property type="component" value="Unassembled WGS sequence"/>
</dbReference>
<name>S2KK33_LITA3</name>
<evidence type="ECO:0000313" key="2">
    <source>
        <dbReference type="Proteomes" id="UP000014463"/>
    </source>
</evidence>
<dbReference type="EMBL" id="ASTJ01000025">
    <property type="protein sequence ID" value="EPC02310.1"/>
    <property type="molecule type" value="Genomic_DNA"/>
</dbReference>
<comment type="caution">
    <text evidence="1">The sequence shown here is derived from an EMBL/GenBank/DDBJ whole genome shotgun (WGS) entry which is preliminary data.</text>
</comment>
<reference evidence="1 2" key="1">
    <citation type="journal article" date="2013" name="Genome Announc.">
        <title>Draft genome sequence of the moderately halophilic gammaproteobacterium Halomonas anticariensis FP35.</title>
        <authorList>
            <person name="Tahrioui A."/>
            <person name="Quesada E."/>
            <person name="Llamas I."/>
        </authorList>
    </citation>
    <scope>NUCLEOTIDE SEQUENCE [LARGE SCALE GENOMIC DNA]</scope>
    <source>
        <strain evidence="2">DSM 16096 / CECT 5854 / LMG 22089 / FP35</strain>
    </source>
</reference>
<dbReference type="STRING" id="1121939.L861_14840"/>
<gene>
    <name evidence="1" type="ORF">L861_14840</name>
</gene>
<protein>
    <submittedName>
        <fullName evidence="1">Uncharacterized protein</fullName>
    </submittedName>
</protein>
<accession>S2KK33</accession>
<keyword evidence="2" id="KW-1185">Reference proteome</keyword>
<organism evidence="1 2">
    <name type="scientific">Litchfieldella anticariensis (strain DSM 16096 / CECT 5854 / CIP 108499 / LMG 22089 / FP35)</name>
    <name type="common">Halomonas anticariensis</name>
    <dbReference type="NCBI Taxonomy" id="1121939"/>
    <lineage>
        <taxon>Bacteria</taxon>
        <taxon>Pseudomonadati</taxon>
        <taxon>Pseudomonadota</taxon>
        <taxon>Gammaproteobacteria</taxon>
        <taxon>Oceanospirillales</taxon>
        <taxon>Halomonadaceae</taxon>
        <taxon>Litchfieldella</taxon>
    </lineage>
</organism>
<dbReference type="AlphaFoldDB" id="S2KK33"/>